<proteinExistence type="predicted"/>
<name>A0ABP6VSU6_9PSEU</name>
<organism evidence="1 2">
    <name type="scientific">Amycolatopsis ultiminotia</name>
    <dbReference type="NCBI Taxonomy" id="543629"/>
    <lineage>
        <taxon>Bacteria</taxon>
        <taxon>Bacillati</taxon>
        <taxon>Actinomycetota</taxon>
        <taxon>Actinomycetes</taxon>
        <taxon>Pseudonocardiales</taxon>
        <taxon>Pseudonocardiaceae</taxon>
        <taxon>Amycolatopsis</taxon>
    </lineage>
</organism>
<dbReference type="Proteomes" id="UP001500689">
    <property type="component" value="Unassembled WGS sequence"/>
</dbReference>
<gene>
    <name evidence="1" type="ORF">GCM10022222_23400</name>
</gene>
<reference evidence="2" key="1">
    <citation type="journal article" date="2019" name="Int. J. Syst. Evol. Microbiol.">
        <title>The Global Catalogue of Microorganisms (GCM) 10K type strain sequencing project: providing services to taxonomists for standard genome sequencing and annotation.</title>
        <authorList>
            <consortium name="The Broad Institute Genomics Platform"/>
            <consortium name="The Broad Institute Genome Sequencing Center for Infectious Disease"/>
            <person name="Wu L."/>
            <person name="Ma J."/>
        </authorList>
    </citation>
    <scope>NUCLEOTIDE SEQUENCE [LARGE SCALE GENOMIC DNA]</scope>
    <source>
        <strain evidence="2">JCM 16898</strain>
    </source>
</reference>
<accession>A0ABP6VSU6</accession>
<evidence type="ECO:0000313" key="1">
    <source>
        <dbReference type="EMBL" id="GAA3539149.1"/>
    </source>
</evidence>
<dbReference type="EMBL" id="BAAAZN010000004">
    <property type="protein sequence ID" value="GAA3539149.1"/>
    <property type="molecule type" value="Genomic_DNA"/>
</dbReference>
<keyword evidence="2" id="KW-1185">Reference proteome</keyword>
<protein>
    <submittedName>
        <fullName evidence="1">Uncharacterized protein</fullName>
    </submittedName>
</protein>
<comment type="caution">
    <text evidence="1">The sequence shown here is derived from an EMBL/GenBank/DDBJ whole genome shotgun (WGS) entry which is preliminary data.</text>
</comment>
<evidence type="ECO:0000313" key="2">
    <source>
        <dbReference type="Proteomes" id="UP001500689"/>
    </source>
</evidence>
<sequence length="108" mass="11777">MKEEDRAHCGALALDNAVMGTTPWRCLRPHAMPGKAPWRCPRPRIGARETPRWCKGHSRCRGGARDRAEVHKTPVAAGAWDAVAAGAWDAVAAPGYMRRRVANPRLGA</sequence>